<proteinExistence type="predicted"/>
<evidence type="ECO:0000256" key="3">
    <source>
        <dbReference type="ARBA" id="ARBA00022679"/>
    </source>
</evidence>
<comment type="catalytic activity">
    <reaction evidence="5">
        <text>a 2'-deoxyadenosine in DNA + S-adenosyl-L-methionine = an N(6)-methyl-2'-deoxyadenosine in DNA + S-adenosyl-L-homocysteine + H(+)</text>
        <dbReference type="Rhea" id="RHEA:15197"/>
        <dbReference type="Rhea" id="RHEA-COMP:12418"/>
        <dbReference type="Rhea" id="RHEA-COMP:12419"/>
        <dbReference type="ChEBI" id="CHEBI:15378"/>
        <dbReference type="ChEBI" id="CHEBI:57856"/>
        <dbReference type="ChEBI" id="CHEBI:59789"/>
        <dbReference type="ChEBI" id="CHEBI:90615"/>
        <dbReference type="ChEBI" id="CHEBI:90616"/>
        <dbReference type="EC" id="2.1.1.72"/>
    </reaction>
</comment>
<keyword evidence="2 7" id="KW-0489">Methyltransferase</keyword>
<dbReference type="PANTHER" id="PTHR33841">
    <property type="entry name" value="DNA METHYLTRANSFERASE YEEA-RELATED"/>
    <property type="match status" value="1"/>
</dbReference>
<evidence type="ECO:0000256" key="1">
    <source>
        <dbReference type="ARBA" id="ARBA00011900"/>
    </source>
</evidence>
<evidence type="ECO:0000313" key="8">
    <source>
        <dbReference type="Proteomes" id="UP001056708"/>
    </source>
</evidence>
<dbReference type="SUPFAM" id="SSF53335">
    <property type="entry name" value="S-adenosyl-L-methionine-dependent methyltransferases"/>
    <property type="match status" value="1"/>
</dbReference>
<reference evidence="7" key="1">
    <citation type="submission" date="2022-06" db="EMBL/GenBank/DDBJ databases">
        <title>Genome sequence of Phormidium yuhuli AB48 isolated from an industrial photobioreactor environment.</title>
        <authorList>
            <person name="Qiu Y."/>
            <person name="Noonan A.J.C."/>
            <person name="Dofher K."/>
            <person name="Koch M."/>
            <person name="Kieft B."/>
            <person name="Lin X."/>
            <person name="Ziels R.M."/>
            <person name="Hallam S.J."/>
        </authorList>
    </citation>
    <scope>NUCLEOTIDE SEQUENCE</scope>
    <source>
        <strain evidence="7">AB48</strain>
    </source>
</reference>
<dbReference type="GO" id="GO:0008168">
    <property type="term" value="F:methyltransferase activity"/>
    <property type="evidence" value="ECO:0007669"/>
    <property type="project" value="UniProtKB-KW"/>
</dbReference>
<dbReference type="Gene3D" id="3.40.50.150">
    <property type="entry name" value="Vaccinia Virus protein VP39"/>
    <property type="match status" value="1"/>
</dbReference>
<evidence type="ECO:0000256" key="5">
    <source>
        <dbReference type="ARBA" id="ARBA00047942"/>
    </source>
</evidence>
<dbReference type="InterPro" id="IPR029063">
    <property type="entry name" value="SAM-dependent_MTases_sf"/>
</dbReference>
<dbReference type="RefSeq" id="WP_252664917.1">
    <property type="nucleotide sequence ID" value="NZ_CP098611.1"/>
</dbReference>
<dbReference type="PROSITE" id="PS00092">
    <property type="entry name" value="N6_MTASE"/>
    <property type="match status" value="1"/>
</dbReference>
<organism evidence="7 8">
    <name type="scientific">Phormidium yuhuli AB48</name>
    <dbReference type="NCBI Taxonomy" id="2940671"/>
    <lineage>
        <taxon>Bacteria</taxon>
        <taxon>Bacillati</taxon>
        <taxon>Cyanobacteriota</taxon>
        <taxon>Cyanophyceae</taxon>
        <taxon>Oscillatoriophycideae</taxon>
        <taxon>Oscillatoriales</taxon>
        <taxon>Oscillatoriaceae</taxon>
        <taxon>Phormidium</taxon>
        <taxon>Phormidium yuhuli</taxon>
    </lineage>
</organism>
<evidence type="ECO:0000259" key="6">
    <source>
        <dbReference type="Pfam" id="PF07669"/>
    </source>
</evidence>
<gene>
    <name evidence="7" type="ORF">NEA10_08610</name>
</gene>
<dbReference type="InterPro" id="IPR050953">
    <property type="entry name" value="N4_N6_ade-DNA_methylase"/>
</dbReference>
<evidence type="ECO:0000256" key="2">
    <source>
        <dbReference type="ARBA" id="ARBA00022603"/>
    </source>
</evidence>
<keyword evidence="3" id="KW-0808">Transferase</keyword>
<evidence type="ECO:0000256" key="4">
    <source>
        <dbReference type="ARBA" id="ARBA00022691"/>
    </source>
</evidence>
<dbReference type="InterPro" id="IPR011639">
    <property type="entry name" value="MethylTrfase_TaqI-like_dom"/>
</dbReference>
<accession>A0ABY5AU50</accession>
<feature type="domain" description="Type II methyltransferase M.TaqI-like" evidence="6">
    <location>
        <begin position="142"/>
        <end position="251"/>
    </location>
</feature>
<dbReference type="PANTHER" id="PTHR33841:SF1">
    <property type="entry name" value="DNA METHYLTRANSFERASE A"/>
    <property type="match status" value="1"/>
</dbReference>
<dbReference type="PRINTS" id="PR00507">
    <property type="entry name" value="N12N6MTFRASE"/>
</dbReference>
<dbReference type="InterPro" id="IPR002052">
    <property type="entry name" value="DNA_methylase_N6_adenine_CS"/>
</dbReference>
<dbReference type="EMBL" id="CP098611">
    <property type="protein sequence ID" value="USR92757.1"/>
    <property type="molecule type" value="Genomic_DNA"/>
</dbReference>
<dbReference type="EC" id="2.1.1.72" evidence="1"/>
<protein>
    <recommendedName>
        <fullName evidence="1">site-specific DNA-methyltransferase (adenine-specific)</fullName>
        <ecNumber evidence="1">2.1.1.72</ecNumber>
    </recommendedName>
</protein>
<sequence>MSFRQLSLDLPHSNPVSPQVQEAIEQLASNPEADARGAIFTRQEVVEFILDLVGYKDNQPLHTMGLLEPSFGRGDFLLAIIKRLLKAWRAFKPNGAALEDLHDAIRAVELHHISFKHTAVAVIHLLKSEGLDSKTATTLANSWLSQGDFLLTPLDREFEVVVGNPPYIRPELIPTPLLAAYRSRYPTMYDRADIYIPFIERMLSLLATQGHLGVICPDRWMKNRYGGPLRRLIAEQFHLKIYVDMVDTPAFHSHVVAYPAITVISRERAGATRLAHRPKIETATLTQLADVLCAPVLSQPSQMVRELARVTDAAQPWLLESSEQVALIRRLEQCFPVLEAVGCHVGIGVATGADQAFIGDFEALDVEGDRKLPLVTTKDIRSGEVQWRGQGVINPFAESGGLVRLEDYPRLRCYLEARRGAIAKRHCARKTPSQWYRTIDRITPSLASTPKLLIPDIKGEAHIVLEGGRLYPHHNLYYVTSEKWELRALQAVLLSAVSRLFVATYSTKMRGGFLRFQAQYLRRIRLPNWADVPEQLRRELAEAALRRDLPACNEAVFKLYHLSLQERDALQRFQITQTANILKQPGLSASSHPDSR</sequence>
<name>A0ABY5AU50_9CYAN</name>
<dbReference type="Pfam" id="PF07669">
    <property type="entry name" value="Eco57I"/>
    <property type="match status" value="1"/>
</dbReference>
<keyword evidence="4" id="KW-0949">S-adenosyl-L-methionine</keyword>
<dbReference type="Proteomes" id="UP001056708">
    <property type="component" value="Chromosome"/>
</dbReference>
<keyword evidence="8" id="KW-1185">Reference proteome</keyword>
<evidence type="ECO:0000313" key="7">
    <source>
        <dbReference type="EMBL" id="USR92757.1"/>
    </source>
</evidence>
<dbReference type="GO" id="GO:0032259">
    <property type="term" value="P:methylation"/>
    <property type="evidence" value="ECO:0007669"/>
    <property type="project" value="UniProtKB-KW"/>
</dbReference>